<comment type="caution">
    <text evidence="1">The sequence shown here is derived from an EMBL/GenBank/DDBJ whole genome shotgun (WGS) entry which is preliminary data.</text>
</comment>
<protein>
    <submittedName>
        <fullName evidence="1">Uncharacterized protein</fullName>
    </submittedName>
</protein>
<evidence type="ECO:0000313" key="1">
    <source>
        <dbReference type="EMBL" id="KAH7140221.1"/>
    </source>
</evidence>
<accession>A0A9P9J1V0</accession>
<sequence length="320" mass="34377">MAAVGAIEVIGVISGILGIISFAQDNFGEVDSTTSSVKITVGLDVTDGLSDAGGSLPDVRLFNEAGDFIGISNSGDSITDGSTGEVKITHEDASNGQQATYALFSANNDAICIAYLTMTWANGDQYGWVGDWGSECGASWYYSNVYVKGTNYKPNCMWIDADGDQPQTGFQVHFPEFVRDDGEAADPDGTQRDFLCNSGPPFKYTSDPDPSGITFWTLGSKRDQSSSNPGNNKFVNHLILDNDAEHTTATLCESSTSVGPDFVNAAEGQFCRMSDKTLWPVCSEEIQDDCFNTDSQQLIQGGLATRDSPYTVVVDWTNDN</sequence>
<dbReference type="EMBL" id="JAGMUU010000013">
    <property type="protein sequence ID" value="KAH7140221.1"/>
    <property type="molecule type" value="Genomic_DNA"/>
</dbReference>
<gene>
    <name evidence="1" type="ORF">B0J13DRAFT_637641</name>
</gene>
<reference evidence="1" key="1">
    <citation type="journal article" date="2021" name="Nat. Commun.">
        <title>Genetic determinants of endophytism in the Arabidopsis root mycobiome.</title>
        <authorList>
            <person name="Mesny F."/>
            <person name="Miyauchi S."/>
            <person name="Thiergart T."/>
            <person name="Pickel B."/>
            <person name="Atanasova L."/>
            <person name="Karlsson M."/>
            <person name="Huettel B."/>
            <person name="Barry K.W."/>
            <person name="Haridas S."/>
            <person name="Chen C."/>
            <person name="Bauer D."/>
            <person name="Andreopoulos W."/>
            <person name="Pangilinan J."/>
            <person name="LaButti K."/>
            <person name="Riley R."/>
            <person name="Lipzen A."/>
            <person name="Clum A."/>
            <person name="Drula E."/>
            <person name="Henrissat B."/>
            <person name="Kohler A."/>
            <person name="Grigoriev I.V."/>
            <person name="Martin F.M."/>
            <person name="Hacquard S."/>
        </authorList>
    </citation>
    <scope>NUCLEOTIDE SEQUENCE</scope>
    <source>
        <strain evidence="1">MPI-CAGE-AT-0021</strain>
    </source>
</reference>
<evidence type="ECO:0000313" key="2">
    <source>
        <dbReference type="Proteomes" id="UP000717696"/>
    </source>
</evidence>
<dbReference type="OrthoDB" id="5365129at2759"/>
<proteinExistence type="predicted"/>
<dbReference type="AlphaFoldDB" id="A0A9P9J1V0"/>
<keyword evidence="2" id="KW-1185">Reference proteome</keyword>
<organism evidence="1 2">
    <name type="scientific">Dactylonectria estremocensis</name>
    <dbReference type="NCBI Taxonomy" id="1079267"/>
    <lineage>
        <taxon>Eukaryota</taxon>
        <taxon>Fungi</taxon>
        <taxon>Dikarya</taxon>
        <taxon>Ascomycota</taxon>
        <taxon>Pezizomycotina</taxon>
        <taxon>Sordariomycetes</taxon>
        <taxon>Hypocreomycetidae</taxon>
        <taxon>Hypocreales</taxon>
        <taxon>Nectriaceae</taxon>
        <taxon>Dactylonectria</taxon>
    </lineage>
</organism>
<name>A0A9P9J1V0_9HYPO</name>
<dbReference type="Proteomes" id="UP000717696">
    <property type="component" value="Unassembled WGS sequence"/>
</dbReference>